<dbReference type="GO" id="GO:0046513">
    <property type="term" value="P:ceramide biosynthetic process"/>
    <property type="evidence" value="ECO:0007669"/>
    <property type="project" value="InterPro"/>
</dbReference>
<comment type="caution">
    <text evidence="8">The sequence shown here is derived from an EMBL/GenBank/DDBJ whole genome shotgun (WGS) entry which is preliminary data.</text>
</comment>
<evidence type="ECO:0000256" key="3">
    <source>
        <dbReference type="ARBA" id="ARBA00022989"/>
    </source>
</evidence>
<evidence type="ECO:0000256" key="1">
    <source>
        <dbReference type="ARBA" id="ARBA00004477"/>
    </source>
</evidence>
<dbReference type="InterPro" id="IPR016439">
    <property type="entry name" value="Lag1/Lac1-like"/>
</dbReference>
<dbReference type="PROSITE" id="PS50922">
    <property type="entry name" value="TLC"/>
    <property type="match status" value="1"/>
</dbReference>
<evidence type="ECO:0000313" key="9">
    <source>
        <dbReference type="Proteomes" id="UP000583929"/>
    </source>
</evidence>
<evidence type="ECO:0000256" key="2">
    <source>
        <dbReference type="ARBA" id="ARBA00022692"/>
    </source>
</evidence>
<protein>
    <recommendedName>
        <fullName evidence="7">TLC domain-containing protein</fullName>
    </recommendedName>
</protein>
<name>A0A7J6HWP8_CANSA</name>
<evidence type="ECO:0000256" key="6">
    <source>
        <dbReference type="SAM" id="Phobius"/>
    </source>
</evidence>
<proteinExistence type="predicted"/>
<dbReference type="Pfam" id="PF03798">
    <property type="entry name" value="TRAM_LAG1_CLN8"/>
    <property type="match status" value="1"/>
</dbReference>
<sequence>MGESGISCSGWIDNWDMESYPVAQDFIFLLFFAVLFPSVRLFLDRFVFEGIARRLIFGRKHYELNLEKQWRRKKINKFKESAWKCLYYFSSELFALYVTYNEPWFTNTRYFWEGPGNQTWPDLKMKMKLKGLYMYAGGFYIYSTFALVFWETRRSDFYVTMAHHLASVTLILFSYMLRFARVGSLILAIHEGTDVVLEIAKMAKYSHYEGFASVFLVLFILSFTLLRIIYYPFWILWSTRYEVVSVLGEDIIMVHGVYYYLFNTLLFGLLLCHIYWWLLMLRMLVRKIKTSKLEDDVRSGNDLTMKMKNMMIDDHIN</sequence>
<dbReference type="GO" id="GO:0005789">
    <property type="term" value="C:endoplasmic reticulum membrane"/>
    <property type="evidence" value="ECO:0007669"/>
    <property type="project" value="UniProtKB-SubCell"/>
</dbReference>
<evidence type="ECO:0000256" key="5">
    <source>
        <dbReference type="PROSITE-ProRule" id="PRU00205"/>
    </source>
</evidence>
<keyword evidence="4 5" id="KW-0472">Membrane</keyword>
<feature type="transmembrane region" description="Helical" evidence="6">
    <location>
        <begin position="211"/>
        <end position="237"/>
    </location>
</feature>
<reference evidence="8 9" key="1">
    <citation type="journal article" date="2020" name="bioRxiv">
        <title>Sequence and annotation of 42 cannabis genomes reveals extensive copy number variation in cannabinoid synthesis and pathogen resistance genes.</title>
        <authorList>
            <person name="Mckernan K.J."/>
            <person name="Helbert Y."/>
            <person name="Kane L.T."/>
            <person name="Ebling H."/>
            <person name="Zhang L."/>
            <person name="Liu B."/>
            <person name="Eaton Z."/>
            <person name="Mclaughlin S."/>
            <person name="Kingan S."/>
            <person name="Baybayan P."/>
            <person name="Concepcion G."/>
            <person name="Jordan M."/>
            <person name="Riva A."/>
            <person name="Barbazuk W."/>
            <person name="Harkins T."/>
        </authorList>
    </citation>
    <scope>NUCLEOTIDE SEQUENCE [LARGE SCALE GENOMIC DNA]</scope>
    <source>
        <strain evidence="9">cv. Jamaican Lion 4</strain>
        <tissue evidence="8">Leaf</tissue>
    </source>
</reference>
<dbReference type="EMBL" id="JAATIQ010000023">
    <property type="protein sequence ID" value="KAF4398820.1"/>
    <property type="molecule type" value="Genomic_DNA"/>
</dbReference>
<dbReference type="PANTHER" id="PTHR12560:SF49">
    <property type="entry name" value="CERAMIDE SYNTHASE 1 LOH3"/>
    <property type="match status" value="1"/>
</dbReference>
<dbReference type="InterPro" id="IPR006634">
    <property type="entry name" value="TLC-dom"/>
</dbReference>
<dbReference type="AlphaFoldDB" id="A0A7J6HWP8"/>
<keyword evidence="3 6" id="KW-1133">Transmembrane helix</keyword>
<evidence type="ECO:0000259" key="7">
    <source>
        <dbReference type="PROSITE" id="PS50922"/>
    </source>
</evidence>
<evidence type="ECO:0000256" key="4">
    <source>
        <dbReference type="ARBA" id="ARBA00023136"/>
    </source>
</evidence>
<comment type="subcellular location">
    <subcellularLocation>
        <location evidence="1">Endoplasmic reticulum membrane</location>
        <topology evidence="1">Multi-pass membrane protein</topology>
    </subcellularLocation>
</comment>
<evidence type="ECO:0000313" key="8">
    <source>
        <dbReference type="EMBL" id="KAF4398820.1"/>
    </source>
</evidence>
<dbReference type="SMART" id="SM00724">
    <property type="entry name" value="TLC"/>
    <property type="match status" value="1"/>
</dbReference>
<keyword evidence="2 5" id="KW-0812">Transmembrane</keyword>
<keyword evidence="9" id="KW-1185">Reference proteome</keyword>
<accession>A0A7J6HWP8</accession>
<dbReference type="PANTHER" id="PTHR12560">
    <property type="entry name" value="LONGEVITY ASSURANCE FACTOR 1 LAG1"/>
    <property type="match status" value="1"/>
</dbReference>
<organism evidence="8 9">
    <name type="scientific">Cannabis sativa</name>
    <name type="common">Hemp</name>
    <name type="synonym">Marijuana</name>
    <dbReference type="NCBI Taxonomy" id="3483"/>
    <lineage>
        <taxon>Eukaryota</taxon>
        <taxon>Viridiplantae</taxon>
        <taxon>Streptophyta</taxon>
        <taxon>Embryophyta</taxon>
        <taxon>Tracheophyta</taxon>
        <taxon>Spermatophyta</taxon>
        <taxon>Magnoliopsida</taxon>
        <taxon>eudicotyledons</taxon>
        <taxon>Gunneridae</taxon>
        <taxon>Pentapetalae</taxon>
        <taxon>rosids</taxon>
        <taxon>fabids</taxon>
        <taxon>Rosales</taxon>
        <taxon>Cannabaceae</taxon>
        <taxon>Cannabis</taxon>
    </lineage>
</organism>
<feature type="transmembrane region" description="Helical" evidence="6">
    <location>
        <begin position="26"/>
        <end position="43"/>
    </location>
</feature>
<feature type="domain" description="TLC" evidence="7">
    <location>
        <begin position="76"/>
        <end position="289"/>
    </location>
</feature>
<dbReference type="GO" id="GO:0050291">
    <property type="term" value="F:sphingosine N-acyltransferase activity"/>
    <property type="evidence" value="ECO:0007669"/>
    <property type="project" value="InterPro"/>
</dbReference>
<feature type="transmembrane region" description="Helical" evidence="6">
    <location>
        <begin position="257"/>
        <end position="279"/>
    </location>
</feature>
<feature type="transmembrane region" description="Helical" evidence="6">
    <location>
        <begin position="157"/>
        <end position="177"/>
    </location>
</feature>
<feature type="transmembrane region" description="Helical" evidence="6">
    <location>
        <begin position="132"/>
        <end position="151"/>
    </location>
</feature>
<dbReference type="Proteomes" id="UP000583929">
    <property type="component" value="Unassembled WGS sequence"/>
</dbReference>
<gene>
    <name evidence="8" type="ORF">G4B88_028183</name>
</gene>